<dbReference type="OrthoDB" id="10253869at2759"/>
<proteinExistence type="predicted"/>
<keyword evidence="2" id="KW-1185">Reference proteome</keyword>
<sequence>MINNRKEAVIGCLAAASIGAIWTGIQAFYGAK</sequence>
<dbReference type="Proteomes" id="UP000887013">
    <property type="component" value="Unassembled WGS sequence"/>
</dbReference>
<accession>A0A8X6M9A0</accession>
<reference evidence="1" key="1">
    <citation type="submission" date="2020-08" db="EMBL/GenBank/DDBJ databases">
        <title>Multicomponent nature underlies the extraordinary mechanical properties of spider dragline silk.</title>
        <authorList>
            <person name="Kono N."/>
            <person name="Nakamura H."/>
            <person name="Mori M."/>
            <person name="Yoshida Y."/>
            <person name="Ohtoshi R."/>
            <person name="Malay A.D."/>
            <person name="Moran D.A.P."/>
            <person name="Tomita M."/>
            <person name="Numata K."/>
            <person name="Arakawa K."/>
        </authorList>
    </citation>
    <scope>NUCLEOTIDE SEQUENCE</scope>
</reference>
<evidence type="ECO:0000313" key="2">
    <source>
        <dbReference type="Proteomes" id="UP000887013"/>
    </source>
</evidence>
<protein>
    <submittedName>
        <fullName evidence="1">Uncharacterized protein</fullName>
    </submittedName>
</protein>
<feature type="non-terminal residue" evidence="1">
    <location>
        <position position="32"/>
    </location>
</feature>
<evidence type="ECO:0000313" key="1">
    <source>
        <dbReference type="EMBL" id="GFS32066.1"/>
    </source>
</evidence>
<dbReference type="AlphaFoldDB" id="A0A8X6M9A0"/>
<comment type="caution">
    <text evidence="1">The sequence shown here is derived from an EMBL/GenBank/DDBJ whole genome shotgun (WGS) entry which is preliminary data.</text>
</comment>
<organism evidence="1 2">
    <name type="scientific">Nephila pilipes</name>
    <name type="common">Giant wood spider</name>
    <name type="synonym">Nephila maculata</name>
    <dbReference type="NCBI Taxonomy" id="299642"/>
    <lineage>
        <taxon>Eukaryota</taxon>
        <taxon>Metazoa</taxon>
        <taxon>Ecdysozoa</taxon>
        <taxon>Arthropoda</taxon>
        <taxon>Chelicerata</taxon>
        <taxon>Arachnida</taxon>
        <taxon>Araneae</taxon>
        <taxon>Araneomorphae</taxon>
        <taxon>Entelegynae</taxon>
        <taxon>Araneoidea</taxon>
        <taxon>Nephilidae</taxon>
        <taxon>Nephila</taxon>
    </lineage>
</organism>
<dbReference type="EMBL" id="BMAW01087881">
    <property type="protein sequence ID" value="GFS32066.1"/>
    <property type="molecule type" value="Genomic_DNA"/>
</dbReference>
<gene>
    <name evidence="1" type="ORF">NPIL_171331</name>
</gene>
<name>A0A8X6M9A0_NEPPI</name>